<dbReference type="PIRSF" id="PIRSF028810">
    <property type="entry name" value="Alpha1_2_glucosyltferase_Alg10"/>
    <property type="match status" value="1"/>
</dbReference>
<evidence type="ECO:0000256" key="10">
    <source>
        <dbReference type="ARBA" id="ARBA00022989"/>
    </source>
</evidence>
<dbReference type="GO" id="GO:0018279">
    <property type="term" value="P:protein N-linked glycosylation via asparagine"/>
    <property type="evidence" value="ECO:0007669"/>
    <property type="project" value="EnsemblPlants"/>
</dbReference>
<dbReference type="GO" id="GO:0005789">
    <property type="term" value="C:endoplasmic reticulum membrane"/>
    <property type="evidence" value="ECO:0007669"/>
    <property type="project" value="UniProtKB-SubCell"/>
</dbReference>
<dbReference type="GO" id="GO:0048366">
    <property type="term" value="P:leaf development"/>
    <property type="evidence" value="ECO:0007669"/>
    <property type="project" value="EnsemblPlants"/>
</dbReference>
<evidence type="ECO:0000256" key="8">
    <source>
        <dbReference type="ARBA" id="ARBA00022692"/>
    </source>
</evidence>
<evidence type="ECO:0000256" key="11">
    <source>
        <dbReference type="ARBA" id="ARBA00023136"/>
    </source>
</evidence>
<feature type="transmembrane region" description="Helical" evidence="14">
    <location>
        <begin position="98"/>
        <end position="116"/>
    </location>
</feature>
<keyword evidence="16" id="KW-1185">Reference proteome</keyword>
<evidence type="ECO:0000256" key="6">
    <source>
        <dbReference type="ARBA" id="ARBA00022676"/>
    </source>
</evidence>
<evidence type="ECO:0000313" key="15">
    <source>
        <dbReference type="EMBL" id="KVI07872.1"/>
    </source>
</evidence>
<sequence length="552" mass="62984">MGRITVALIVSSWVIPMSILVNHIVPEPYMDEIFHVPQAQQYCAGKFKSWDPMITTPPGLYFLSLAYVASLFPGLLFIQPALSFINACSIAVLRSTNGLLAVICSILVHDIVISLKPSLDDRKATLYTVVLALYPLHWFFTFLYYTDVASLAVVLAMYLMCLKKNYLCSALISPYVSCTRGCLVVYEEKGRYYKFCQGHNACLSSRFLLSFSYLRELGVVAVVVRQTNIIWMLFVACIGVLDLIQAKQKHEENLLSVPIDDHFASSRGDSISSNLKRRRSGSAISTVSHSVRGTSLPCLPDNSSGWFSEIWSIILASWHLKWELFVSFSPFLAVLAAFAAFVVWNGSIVLGAKEAHTVSPHFAQLLYYGLVSSCFMAPVHFGTSQAAILARSFWKNRPLSFLLWFLAAVVSLLWVHYFSIAHPYLLADNRHYPFYLWRKIINAHWSTKYLLVPLYVFSWTSIFTLLAKVQKKVWILAYFLASAAVLIPAPLIEFRYYTIPFFFLLLHCHVTNGRVWFLMGFLYTSINIYSMIMFLFRPFHWDHEPGVQRFIW</sequence>
<evidence type="ECO:0000256" key="1">
    <source>
        <dbReference type="ARBA" id="ARBA00004477"/>
    </source>
</evidence>
<evidence type="ECO:0000256" key="4">
    <source>
        <dbReference type="ARBA" id="ARBA00011967"/>
    </source>
</evidence>
<comment type="subcellular location">
    <subcellularLocation>
        <location evidence="1">Endoplasmic reticulum membrane</location>
        <topology evidence="1">Multi-pass membrane protein</topology>
    </subcellularLocation>
</comment>
<feature type="transmembrane region" description="Helical" evidence="14">
    <location>
        <begin position="7"/>
        <end position="25"/>
    </location>
</feature>
<feature type="transmembrane region" description="Helical" evidence="14">
    <location>
        <begin position="59"/>
        <end position="78"/>
    </location>
</feature>
<feature type="transmembrane region" description="Helical" evidence="14">
    <location>
        <begin position="401"/>
        <end position="425"/>
    </location>
</feature>
<feature type="transmembrane region" description="Helical" evidence="14">
    <location>
        <begin position="516"/>
        <end position="536"/>
    </location>
</feature>
<evidence type="ECO:0000256" key="14">
    <source>
        <dbReference type="SAM" id="Phobius"/>
    </source>
</evidence>
<dbReference type="EC" id="2.4.1.256" evidence="4"/>
<keyword evidence="9" id="KW-0256">Endoplasmic reticulum</keyword>
<comment type="pathway">
    <text evidence="2">Protein modification; protein glycosylation.</text>
</comment>
<comment type="caution">
    <text evidence="15">The sequence shown here is derived from an EMBL/GenBank/DDBJ whole genome shotgun (WGS) entry which is preliminary data.</text>
</comment>
<dbReference type="PANTHER" id="PTHR12989">
    <property type="entry name" value="ALPHA-1,2-GLUCOSYLTRANSFERASE ALG10"/>
    <property type="match status" value="1"/>
</dbReference>
<dbReference type="STRING" id="59895.A0A103YEZ7"/>
<keyword evidence="11 14" id="KW-0472">Membrane</keyword>
<evidence type="ECO:0000313" key="16">
    <source>
        <dbReference type="Proteomes" id="UP000243975"/>
    </source>
</evidence>
<dbReference type="PANTHER" id="PTHR12989:SF10">
    <property type="entry name" value="DOL-P-GLC:GLC(2)MAN(9)GLCNAC(2)-PP-DOL ALPHA-1,2-GLUCOSYLTRANSFERASE-RELATED"/>
    <property type="match status" value="1"/>
</dbReference>
<name>A0A103YEZ7_CYNCS</name>
<feature type="transmembrane region" description="Helical" evidence="14">
    <location>
        <begin position="136"/>
        <end position="159"/>
    </location>
</feature>
<evidence type="ECO:0000256" key="12">
    <source>
        <dbReference type="ARBA" id="ARBA00044727"/>
    </source>
</evidence>
<protein>
    <recommendedName>
        <fullName evidence="5">Dol-P-Glc:Glc(2)Man(9)GlcNAc(2)-PP-Dol alpha-1,2-glucosyltransferase</fullName>
        <ecNumber evidence="4">2.4.1.256</ecNumber>
    </recommendedName>
</protein>
<feature type="transmembrane region" description="Helical" evidence="14">
    <location>
        <begin position="324"/>
        <end position="345"/>
    </location>
</feature>
<feature type="transmembrane region" description="Helical" evidence="14">
    <location>
        <begin position="473"/>
        <end position="496"/>
    </location>
</feature>
<dbReference type="EMBL" id="LEKV01001478">
    <property type="protein sequence ID" value="KVI07872.1"/>
    <property type="molecule type" value="Genomic_DNA"/>
</dbReference>
<dbReference type="GO" id="GO:0106073">
    <property type="term" value="F:dolichyl pyrophosphate Glc2Man9GlcNAc2 alpha-1,2-glucosyltransferase activity"/>
    <property type="evidence" value="ECO:0007669"/>
    <property type="project" value="UniProtKB-EC"/>
</dbReference>
<evidence type="ECO:0000256" key="9">
    <source>
        <dbReference type="ARBA" id="ARBA00022824"/>
    </source>
</evidence>
<keyword evidence="6" id="KW-0328">Glycosyltransferase</keyword>
<keyword evidence="10 14" id="KW-1133">Transmembrane helix</keyword>
<evidence type="ECO:0000256" key="7">
    <source>
        <dbReference type="ARBA" id="ARBA00022679"/>
    </source>
</evidence>
<comment type="catalytic activity">
    <reaction evidence="13">
        <text>an alpha-D-Glc-(1-&gt;3)-alpha-D-Glc-(1-&gt;3)-alpha-D-Man-(1-&gt;2)-alpha-D-Man-(1-&gt;2)-alpha-D-Man-(1-&gt;3)-[alpha-D-Man-(1-&gt;2)-alpha-D-Man-(1-&gt;3)-[alpha-D-Man-(1-&gt;2)-alpha-D-Man-(1-&gt;6)]-alpha-D-Man-(1-&gt;6)]-beta-D-Man-(1-&gt;4)-beta-D-GlcNAc-(1-&gt;4)-alpha-D-GlcNAc-diphospho-di-trans,poly-cis-dolichol + a di-trans,poly-cis-dolichyl beta-D-glucosyl phosphate = a alpha-D-Glc-(1-&gt;2)-alpha-D-Glc-(1-&gt;3)-alpha-D-Glc-(1-&gt;3)-alpha-D-Man-(1-&gt;2)-alpha-D-Man-(1-&gt;2)-alpha-D-Man-(1-&gt;3)-[alpha-D-Man-(1-&gt;2)-alpha-D-Man-(1-&gt;3)-[alpha-D-Man-(1-&gt;2)-alpha-D-Man-(1-&gt;6)]-alpha-D-Man-(1-&gt;6)]-beta-D-Man-(1-&gt;4)-beta-D-GlcNAc-(1-&gt;4)-alpha-D-GlcNAc-diphospho-di-trans,poly-cis-dolichol + a di-trans,poly-cis-dolichyl phosphate + H(+)</text>
        <dbReference type="Rhea" id="RHEA:29543"/>
        <dbReference type="Rhea" id="RHEA-COMP:19498"/>
        <dbReference type="Rhea" id="RHEA-COMP:19502"/>
        <dbReference type="Rhea" id="RHEA-COMP:19512"/>
        <dbReference type="Rhea" id="RHEA-COMP:19522"/>
        <dbReference type="ChEBI" id="CHEBI:15378"/>
        <dbReference type="ChEBI" id="CHEBI:57525"/>
        <dbReference type="ChEBI" id="CHEBI:57683"/>
        <dbReference type="ChEBI" id="CHEBI:132522"/>
        <dbReference type="ChEBI" id="CHEBI:132523"/>
        <dbReference type="EC" id="2.4.1.256"/>
    </reaction>
    <physiologicalReaction direction="left-to-right" evidence="13">
        <dbReference type="Rhea" id="RHEA:29544"/>
    </physiologicalReaction>
</comment>
<dbReference type="OMA" id="VWDSKIT"/>
<proteinExistence type="inferred from homology"/>
<evidence type="ECO:0000256" key="3">
    <source>
        <dbReference type="ARBA" id="ARBA00010600"/>
    </source>
</evidence>
<feature type="transmembrane region" description="Helical" evidence="14">
    <location>
        <begin position="365"/>
        <end position="389"/>
    </location>
</feature>
<dbReference type="Pfam" id="PF04922">
    <property type="entry name" value="DIE2_ALG10"/>
    <property type="match status" value="2"/>
</dbReference>
<gene>
    <name evidence="15" type="ORF">Ccrd_013762</name>
</gene>
<feature type="transmembrane region" description="Helical" evidence="14">
    <location>
        <begin position="445"/>
        <end position="466"/>
    </location>
</feature>
<dbReference type="AlphaFoldDB" id="A0A103YEZ7"/>
<dbReference type="Proteomes" id="UP000243975">
    <property type="component" value="Unassembled WGS sequence"/>
</dbReference>
<comment type="similarity">
    <text evidence="3">Belongs to the ALG10 glucosyltransferase family.</text>
</comment>
<dbReference type="Gramene" id="KVI07872">
    <property type="protein sequence ID" value="KVI07872"/>
    <property type="gene ID" value="Ccrd_013762"/>
</dbReference>
<dbReference type="InterPro" id="IPR016900">
    <property type="entry name" value="Alg10"/>
</dbReference>
<comment type="function">
    <text evidence="12">Dol-P-Glc:Glc(2)Man(9)GlcNAc(2)-PP-Dol alpha-1,2-glucosyltransferase that operates in the biosynthetic pathway of dolichol-linked oligosaccharides, the glycan precursors employed in protein asparagine (N)-glycosylation. The assembly of dolichol-linked oligosaccharides begins on the cytosolic side of the endoplasmic reticulum membrane and finishes in its lumen. The sequential addition of sugars to dolichol pyrophosphate produces dolichol-linked oligosaccharides containing fourteen sugars, including two GlcNAcs, nine mannoses and three glucoses. Once assembled, the oligosaccharide is transferred from the lipid to nascent proteins by oligosaccharyltransferases. In the lumen of the endoplasmic reticulum, adds the third and last glucose residue from dolichyl phosphate glucose (Dol-P-Glc) onto the lipid-linked oligosaccharide intermediate Glc(2)Man(9)GlcNAc(2)-PP-Dol to produce Glc(3)Man(9)GlcNAc(2)-PP-Dol.</text>
</comment>
<evidence type="ECO:0000256" key="2">
    <source>
        <dbReference type="ARBA" id="ARBA00004922"/>
    </source>
</evidence>
<evidence type="ECO:0000256" key="5">
    <source>
        <dbReference type="ARBA" id="ARBA00018512"/>
    </source>
</evidence>
<accession>A0A103YEZ7</accession>
<dbReference type="GO" id="GO:0006488">
    <property type="term" value="P:dolichol-linked oligosaccharide biosynthetic process"/>
    <property type="evidence" value="ECO:0007669"/>
    <property type="project" value="InterPro"/>
</dbReference>
<organism evidence="15 16">
    <name type="scientific">Cynara cardunculus var. scolymus</name>
    <name type="common">Globe artichoke</name>
    <name type="synonym">Cynara scolymus</name>
    <dbReference type="NCBI Taxonomy" id="59895"/>
    <lineage>
        <taxon>Eukaryota</taxon>
        <taxon>Viridiplantae</taxon>
        <taxon>Streptophyta</taxon>
        <taxon>Embryophyta</taxon>
        <taxon>Tracheophyta</taxon>
        <taxon>Spermatophyta</taxon>
        <taxon>Magnoliopsida</taxon>
        <taxon>eudicotyledons</taxon>
        <taxon>Gunneridae</taxon>
        <taxon>Pentapetalae</taxon>
        <taxon>asterids</taxon>
        <taxon>campanulids</taxon>
        <taxon>Asterales</taxon>
        <taxon>Asteraceae</taxon>
        <taxon>Carduoideae</taxon>
        <taxon>Cardueae</taxon>
        <taxon>Carduinae</taxon>
        <taxon>Cynara</taxon>
    </lineage>
</organism>
<reference evidence="15 16" key="1">
    <citation type="journal article" date="2016" name="Sci. Rep.">
        <title>The genome sequence of the outbreeding globe artichoke constructed de novo incorporating a phase-aware low-pass sequencing strategy of F1 progeny.</title>
        <authorList>
            <person name="Scaglione D."/>
            <person name="Reyes-Chin-Wo S."/>
            <person name="Acquadro A."/>
            <person name="Froenicke L."/>
            <person name="Portis E."/>
            <person name="Beitel C."/>
            <person name="Tirone M."/>
            <person name="Mauro R."/>
            <person name="Lo Monaco A."/>
            <person name="Mauromicale G."/>
            <person name="Faccioli P."/>
            <person name="Cattivelli L."/>
            <person name="Rieseberg L."/>
            <person name="Michelmore R."/>
            <person name="Lanteri S."/>
        </authorList>
    </citation>
    <scope>NUCLEOTIDE SEQUENCE [LARGE SCALE GENOMIC DNA]</scope>
    <source>
        <strain evidence="15">2C</strain>
    </source>
</reference>
<evidence type="ECO:0000256" key="13">
    <source>
        <dbReference type="ARBA" id="ARBA00048064"/>
    </source>
</evidence>
<keyword evidence="8 14" id="KW-0812">Transmembrane</keyword>
<keyword evidence="7" id="KW-0808">Transferase</keyword>
<dbReference type="GO" id="GO:0009651">
    <property type="term" value="P:response to salt stress"/>
    <property type="evidence" value="ECO:0007669"/>
    <property type="project" value="EnsemblPlants"/>
</dbReference>